<organism evidence="2 3">
    <name type="scientific">Pseudonocardia humida</name>
    <dbReference type="NCBI Taxonomy" id="2800819"/>
    <lineage>
        <taxon>Bacteria</taxon>
        <taxon>Bacillati</taxon>
        <taxon>Actinomycetota</taxon>
        <taxon>Actinomycetes</taxon>
        <taxon>Pseudonocardiales</taxon>
        <taxon>Pseudonocardiaceae</taxon>
        <taxon>Pseudonocardia</taxon>
    </lineage>
</organism>
<reference evidence="2" key="1">
    <citation type="submission" date="2021-04" db="EMBL/GenBank/DDBJ databases">
        <title>Pseudonocardia sp. nov., isolated from sandy soil of mangrove forest.</title>
        <authorList>
            <person name="Zan Z."/>
            <person name="Huang R."/>
            <person name="Liu W."/>
        </authorList>
    </citation>
    <scope>NUCLEOTIDE SEQUENCE</scope>
    <source>
        <strain evidence="2">S2-4</strain>
    </source>
</reference>
<dbReference type="RefSeq" id="WP_252438970.1">
    <property type="nucleotide sequence ID" value="NZ_JAGSOV010000034.1"/>
</dbReference>
<gene>
    <name evidence="2" type="ORF">KDL28_14895</name>
</gene>
<dbReference type="EMBL" id="JAGSOV010000034">
    <property type="protein sequence ID" value="MCO1656346.1"/>
    <property type="molecule type" value="Genomic_DNA"/>
</dbReference>
<keyword evidence="1" id="KW-0472">Membrane</keyword>
<evidence type="ECO:0000256" key="1">
    <source>
        <dbReference type="SAM" id="Phobius"/>
    </source>
</evidence>
<protein>
    <submittedName>
        <fullName evidence="2">Uncharacterized protein</fullName>
    </submittedName>
</protein>
<keyword evidence="1" id="KW-1133">Transmembrane helix</keyword>
<evidence type="ECO:0000313" key="3">
    <source>
        <dbReference type="Proteomes" id="UP001165283"/>
    </source>
</evidence>
<keyword evidence="1" id="KW-0812">Transmembrane</keyword>
<sequence>MPASAPRPPRPGGRRRSGVPWLALAYVALCAAVVVPVVLVLVDGLDHALRALLIFGTAFVLCFRMSRRQALPQADSIEDFPTAADSVLFLRPFRGEKAPFSQSDDRHGRHRLKALVVDPDEEFLSFERYLGPELTAQVGPIIGLGAPGDRLPPEGPVVRHYASDLSWQDDIERLIPAVRCIIMLPQTSEPLRDELRLIRAHRATGKLFLVLGPYDEPGEQATGRRAPARLRTSRALMGAQPPRWTELVPVFAEHGLVLPPRHPGPGSVIAFRSDGRAVVLASGLDRAADYVSAIAGRLPGQ</sequence>
<name>A0ABT1A050_9PSEU</name>
<proteinExistence type="predicted"/>
<feature type="transmembrane region" description="Helical" evidence="1">
    <location>
        <begin position="48"/>
        <end position="66"/>
    </location>
</feature>
<evidence type="ECO:0000313" key="2">
    <source>
        <dbReference type="EMBL" id="MCO1656346.1"/>
    </source>
</evidence>
<feature type="transmembrane region" description="Helical" evidence="1">
    <location>
        <begin position="21"/>
        <end position="42"/>
    </location>
</feature>
<keyword evidence="3" id="KW-1185">Reference proteome</keyword>
<dbReference type="Proteomes" id="UP001165283">
    <property type="component" value="Unassembled WGS sequence"/>
</dbReference>
<comment type="caution">
    <text evidence="2">The sequence shown here is derived from an EMBL/GenBank/DDBJ whole genome shotgun (WGS) entry which is preliminary data.</text>
</comment>
<accession>A0ABT1A050</accession>